<feature type="domain" description="Coenzyme Q-binding protein COQ10 START" evidence="4">
    <location>
        <begin position="40"/>
        <end position="168"/>
    </location>
</feature>
<dbReference type="InterPro" id="IPR005031">
    <property type="entry name" value="COQ10_START"/>
</dbReference>
<proteinExistence type="inferred from homology"/>
<dbReference type="Pfam" id="PF03364">
    <property type="entry name" value="Polyketide_cyc"/>
    <property type="match status" value="1"/>
</dbReference>
<accession>A0AAN9TNA4</accession>
<comment type="subunit">
    <text evidence="2">Interacts with coenzyme Q.</text>
</comment>
<evidence type="ECO:0000256" key="1">
    <source>
        <dbReference type="ARBA" id="ARBA00006885"/>
    </source>
</evidence>
<evidence type="ECO:0000256" key="3">
    <source>
        <dbReference type="ARBA" id="ARBA00024947"/>
    </source>
</evidence>
<dbReference type="EMBL" id="JBBCAQ010000010">
    <property type="protein sequence ID" value="KAK7601078.1"/>
    <property type="molecule type" value="Genomic_DNA"/>
</dbReference>
<gene>
    <name evidence="5" type="ORF">V9T40_008519</name>
</gene>
<comment type="similarity">
    <text evidence="1">Belongs to the COQ10 family.</text>
</comment>
<evidence type="ECO:0000259" key="4">
    <source>
        <dbReference type="Pfam" id="PF03364"/>
    </source>
</evidence>
<dbReference type="SUPFAM" id="SSF55961">
    <property type="entry name" value="Bet v1-like"/>
    <property type="match status" value="1"/>
</dbReference>
<comment type="function">
    <text evidence="3">Required for the function of coenzyme Q in the respiratory chain. May serve as a chaperone or may be involved in the transport of Q6 from its site of synthesis to the catalytic sites of the respiratory complexes.</text>
</comment>
<dbReference type="AlphaFoldDB" id="A0AAN9TNA4"/>
<dbReference type="GO" id="GO:0045333">
    <property type="term" value="P:cellular respiration"/>
    <property type="evidence" value="ECO:0007669"/>
    <property type="project" value="InterPro"/>
</dbReference>
<dbReference type="Proteomes" id="UP001367676">
    <property type="component" value="Unassembled WGS sequence"/>
</dbReference>
<dbReference type="Gene3D" id="3.30.530.20">
    <property type="match status" value="1"/>
</dbReference>
<reference evidence="5 6" key="1">
    <citation type="submission" date="2024-03" db="EMBL/GenBank/DDBJ databases">
        <title>Adaptation during the transition from Ophiocordyceps entomopathogen to insect associate is accompanied by gene loss and intensified selection.</title>
        <authorList>
            <person name="Ward C.M."/>
            <person name="Onetto C.A."/>
            <person name="Borneman A.R."/>
        </authorList>
    </citation>
    <scope>NUCLEOTIDE SEQUENCE [LARGE SCALE GENOMIC DNA]</scope>
    <source>
        <strain evidence="5">AWRI1</strain>
        <tissue evidence="5">Single Adult Female</tissue>
    </source>
</reference>
<dbReference type="InterPro" id="IPR044996">
    <property type="entry name" value="COQ10-like"/>
</dbReference>
<comment type="caution">
    <text evidence="5">The sequence shown here is derived from an EMBL/GenBank/DDBJ whole genome shotgun (WGS) entry which is preliminary data.</text>
</comment>
<keyword evidence="6" id="KW-1185">Reference proteome</keyword>
<dbReference type="GO" id="GO:0005739">
    <property type="term" value="C:mitochondrion"/>
    <property type="evidence" value="ECO:0007669"/>
    <property type="project" value="TreeGrafter"/>
</dbReference>
<evidence type="ECO:0000256" key="2">
    <source>
        <dbReference type="ARBA" id="ARBA00011814"/>
    </source>
</evidence>
<dbReference type="InterPro" id="IPR023393">
    <property type="entry name" value="START-like_dom_sf"/>
</dbReference>
<name>A0AAN9TNA4_9HEMI</name>
<dbReference type="GO" id="GO:0048039">
    <property type="term" value="F:ubiquinone binding"/>
    <property type="evidence" value="ECO:0007669"/>
    <property type="project" value="InterPro"/>
</dbReference>
<dbReference type="PANTHER" id="PTHR12901">
    <property type="entry name" value="SPERM PROTEIN HOMOLOG"/>
    <property type="match status" value="1"/>
</dbReference>
<evidence type="ECO:0000313" key="6">
    <source>
        <dbReference type="Proteomes" id="UP001367676"/>
    </source>
</evidence>
<protein>
    <recommendedName>
        <fullName evidence="4">Coenzyme Q-binding protein COQ10 START domain-containing protein</fullName>
    </recommendedName>
</protein>
<dbReference type="CDD" id="cd07813">
    <property type="entry name" value="COQ10p_like"/>
    <property type="match status" value="1"/>
</dbReference>
<evidence type="ECO:0000313" key="5">
    <source>
        <dbReference type="EMBL" id="KAK7601078.1"/>
    </source>
</evidence>
<organism evidence="5 6">
    <name type="scientific">Parthenolecanium corni</name>
    <dbReference type="NCBI Taxonomy" id="536013"/>
    <lineage>
        <taxon>Eukaryota</taxon>
        <taxon>Metazoa</taxon>
        <taxon>Ecdysozoa</taxon>
        <taxon>Arthropoda</taxon>
        <taxon>Hexapoda</taxon>
        <taxon>Insecta</taxon>
        <taxon>Pterygota</taxon>
        <taxon>Neoptera</taxon>
        <taxon>Paraneoptera</taxon>
        <taxon>Hemiptera</taxon>
        <taxon>Sternorrhyncha</taxon>
        <taxon>Coccoidea</taxon>
        <taxon>Coccidae</taxon>
        <taxon>Parthenolecanium</taxon>
    </lineage>
</organism>
<dbReference type="PANTHER" id="PTHR12901:SF10">
    <property type="entry name" value="COENZYME Q-BINDING PROTEIN COQ10, MITOCHONDRIAL"/>
    <property type="match status" value="1"/>
</dbReference>
<sequence>MTKLLSTSELVTNYCSKRWFLTLGGKTLTTRKEYKATKLVGYSPQQMYNIVSDVGSYKTFLPFCKKSDVLLKEKEFLKGKLVIGFPPLVESYISHVTLRENELVKAICTDSRLFDHLITVWQFSPGVREASNTSVVTFYLSFQFKSMLYSQMANIIFNELVSKMENAFLKEAGRRYGKPTVTPQTLKITKS</sequence>